<dbReference type="EMBL" id="DP000086">
    <property type="protein sequence ID" value="ABB47044.1"/>
    <property type="molecule type" value="Genomic_DNA"/>
</dbReference>
<gene>
    <name evidence="1" type="ordered locus">LOC_Os10g14210</name>
</gene>
<protein>
    <submittedName>
        <fullName evidence="1">Uncharacterized protein</fullName>
    </submittedName>
</protein>
<sequence length="67" mass="7401">MPWECGDAKHLNGIFTLLLPCVQLMTNIQVLTALNWYLTAVNIHQVLAASVEGTHDMPPTPISRTIT</sequence>
<accession>Q33A82</accession>
<reference evidence="1" key="1">
    <citation type="journal article" date="2003" name="Science">
        <title>In-depth view of structure, activity, and evolution of rice chromosome 10.</title>
        <authorList>
            <consortium name="Rice Chromosome 10 Sequencing Consortium"/>
        </authorList>
    </citation>
    <scope>NUCLEOTIDE SEQUENCE [LARGE SCALE GENOMIC DNA]</scope>
</reference>
<dbReference type="AlphaFoldDB" id="Q33A82"/>
<name>Q33A82_ORYSJ</name>
<reference evidence="1" key="2">
    <citation type="submission" date="2003-05" db="EMBL/GenBank/DDBJ databases">
        <authorList>
            <person name="Buell C.R."/>
            <person name="Wing R.A."/>
            <person name="McCombie W.R."/>
            <person name="Messing J."/>
            <person name="Yuan Q."/>
            <person name="Ouyang S."/>
        </authorList>
    </citation>
    <scope>NUCLEOTIDE SEQUENCE</scope>
</reference>
<reference evidence="1" key="3">
    <citation type="submission" date="2006-07" db="EMBL/GenBank/DDBJ databases">
        <authorList>
            <person name="Buell R."/>
        </authorList>
    </citation>
    <scope>NUCLEOTIDE SEQUENCE</scope>
</reference>
<evidence type="ECO:0000313" key="1">
    <source>
        <dbReference type="EMBL" id="ABB47044.1"/>
    </source>
</evidence>
<proteinExistence type="predicted"/>
<organism evidence="1">
    <name type="scientific">Oryza sativa subsp. japonica</name>
    <name type="common">Rice</name>
    <dbReference type="NCBI Taxonomy" id="39947"/>
    <lineage>
        <taxon>Eukaryota</taxon>
        <taxon>Viridiplantae</taxon>
        <taxon>Streptophyta</taxon>
        <taxon>Embryophyta</taxon>
        <taxon>Tracheophyta</taxon>
        <taxon>Spermatophyta</taxon>
        <taxon>Magnoliopsida</taxon>
        <taxon>Liliopsida</taxon>
        <taxon>Poales</taxon>
        <taxon>Poaceae</taxon>
        <taxon>BOP clade</taxon>
        <taxon>Oryzoideae</taxon>
        <taxon>Oryzeae</taxon>
        <taxon>Oryzinae</taxon>
        <taxon>Oryza</taxon>
        <taxon>Oryza sativa</taxon>
    </lineage>
</organism>